<feature type="region of interest" description="Disordered" evidence="8">
    <location>
        <begin position="302"/>
        <end position="354"/>
    </location>
</feature>
<dbReference type="EMBL" id="KE344357">
    <property type="protein sequence ID" value="EXB58290.1"/>
    <property type="molecule type" value="Genomic_DNA"/>
</dbReference>
<evidence type="ECO:0000256" key="2">
    <source>
        <dbReference type="ARBA" id="ARBA00023015"/>
    </source>
</evidence>
<keyword evidence="11" id="KW-1185">Reference proteome</keyword>
<evidence type="ECO:0000256" key="1">
    <source>
        <dbReference type="ARBA" id="ARBA00004123"/>
    </source>
</evidence>
<dbReference type="PANTHER" id="PTHR46136">
    <property type="entry name" value="TRANSCRIPTION FACTOR GTE8"/>
    <property type="match status" value="1"/>
</dbReference>
<dbReference type="SUPFAM" id="SSF47370">
    <property type="entry name" value="Bromodomain"/>
    <property type="match status" value="1"/>
</dbReference>
<feature type="region of interest" description="Disordered" evidence="8">
    <location>
        <begin position="187"/>
        <end position="218"/>
    </location>
</feature>
<keyword evidence="5" id="KW-0804">Transcription</keyword>
<feature type="compositionally biased region" description="Polar residues" evidence="8">
    <location>
        <begin position="264"/>
        <end position="281"/>
    </location>
</feature>
<feature type="compositionally biased region" description="Basic and acidic residues" evidence="8">
    <location>
        <begin position="316"/>
        <end position="333"/>
    </location>
</feature>
<evidence type="ECO:0000313" key="11">
    <source>
        <dbReference type="Proteomes" id="UP000030645"/>
    </source>
</evidence>
<dbReference type="PROSITE" id="PS50014">
    <property type="entry name" value="BROMODOMAIN_2"/>
    <property type="match status" value="1"/>
</dbReference>
<sequence>MIATKTLLPEKKLKIRFTSKRIESDTGIRSCNAGQQVSLGNDYTVAKTCVPSANKRGPEWVTEGPKEKKQKIDRSAMVQCSTILKKLMSHEAGWVFNTPVDPVALNIPDYFSVISEPMDLGTVRSKLEKNMYSGVEEFAADIRLTFSNAMLYNPPANHVHQMAKKLNQIFEMRWKLLEEKCEGSKVGSGKSSSGKIKKVTHMTEKNEKTDSLGNRSVPKRPILSKEKVGRRSFEASDTEEVEHSKAPYNFIVKLRKSADKGTDNIGTQSSCPVNAKRPSSPTLRRCDSCCSIACACSLSNDSAHVSSSDMSSDQSLGRDDPACSEASRMDYRTKSMSTSRISNSDPDSDGALSAFDEENTCRSSQVIAPVANAASREGRNTPLDVQLSPQKALRAAMLKCRFADTILKAQQKTLLNHGDRNDPEKLKQEKERLERTQREEKARIEAQIRAAEAASRLKAETELKQQREREREAARVALEKMEKTIEIGQNLEVLKELETLCGFAPSYHLLNRDKGREVLMVSSWPADMRSPLEELGLFIKDEYVRDEDETEEAILNVDGEEGEIFDRDV</sequence>
<dbReference type="KEGG" id="mnt:21398710"/>
<keyword evidence="3" id="KW-0175">Coiled coil</keyword>
<feature type="compositionally biased region" description="Low complexity" evidence="8">
    <location>
        <begin position="302"/>
        <end position="315"/>
    </location>
</feature>
<feature type="domain" description="Bromo" evidence="9">
    <location>
        <begin position="88"/>
        <end position="160"/>
    </location>
</feature>
<comment type="subcellular location">
    <subcellularLocation>
        <location evidence="1">Nucleus</location>
    </subcellularLocation>
</comment>
<evidence type="ECO:0000256" key="5">
    <source>
        <dbReference type="ARBA" id="ARBA00023163"/>
    </source>
</evidence>
<dbReference type="InterPro" id="IPR052442">
    <property type="entry name" value="Env_Response_Regulator"/>
</dbReference>
<keyword evidence="4 7" id="KW-0103">Bromodomain</keyword>
<keyword evidence="6" id="KW-0539">Nucleus</keyword>
<organism evidence="10 11">
    <name type="scientific">Morus notabilis</name>
    <dbReference type="NCBI Taxonomy" id="981085"/>
    <lineage>
        <taxon>Eukaryota</taxon>
        <taxon>Viridiplantae</taxon>
        <taxon>Streptophyta</taxon>
        <taxon>Embryophyta</taxon>
        <taxon>Tracheophyta</taxon>
        <taxon>Spermatophyta</taxon>
        <taxon>Magnoliopsida</taxon>
        <taxon>eudicotyledons</taxon>
        <taxon>Gunneridae</taxon>
        <taxon>Pentapetalae</taxon>
        <taxon>rosids</taxon>
        <taxon>fabids</taxon>
        <taxon>Rosales</taxon>
        <taxon>Moraceae</taxon>
        <taxon>Moreae</taxon>
        <taxon>Morus</taxon>
    </lineage>
</organism>
<feature type="compositionally biased region" description="Basic and acidic residues" evidence="8">
    <location>
        <begin position="417"/>
        <end position="440"/>
    </location>
</feature>
<dbReference type="AlphaFoldDB" id="W9QY23"/>
<accession>W9QY23</accession>
<dbReference type="STRING" id="981085.W9QY23"/>
<evidence type="ECO:0000256" key="4">
    <source>
        <dbReference type="ARBA" id="ARBA00023117"/>
    </source>
</evidence>
<evidence type="ECO:0000256" key="8">
    <source>
        <dbReference type="SAM" id="MobiDB-lite"/>
    </source>
</evidence>
<protein>
    <submittedName>
        <fullName evidence="10">Transcription factor GTE12</fullName>
    </submittedName>
</protein>
<dbReference type="GO" id="GO:0005634">
    <property type="term" value="C:nucleus"/>
    <property type="evidence" value="ECO:0007669"/>
    <property type="project" value="UniProtKB-SubCell"/>
</dbReference>
<feature type="compositionally biased region" description="Basic and acidic residues" evidence="8">
    <location>
        <begin position="201"/>
        <end position="210"/>
    </location>
</feature>
<dbReference type="CDD" id="cd05506">
    <property type="entry name" value="Bromo_plant1"/>
    <property type="match status" value="1"/>
</dbReference>
<dbReference type="PANTHER" id="PTHR46136:SF19">
    <property type="entry name" value="TRANSCRIPTION FACTOR GTE12"/>
    <property type="match status" value="1"/>
</dbReference>
<dbReference type="PRINTS" id="PR00503">
    <property type="entry name" value="BROMODOMAIN"/>
</dbReference>
<dbReference type="InterPro" id="IPR036427">
    <property type="entry name" value="Bromodomain-like_sf"/>
</dbReference>
<evidence type="ECO:0000256" key="7">
    <source>
        <dbReference type="PROSITE-ProRule" id="PRU00035"/>
    </source>
</evidence>
<dbReference type="InterPro" id="IPR037377">
    <property type="entry name" value="GTE_bromo"/>
</dbReference>
<dbReference type="InterPro" id="IPR001487">
    <property type="entry name" value="Bromodomain"/>
</dbReference>
<evidence type="ECO:0000313" key="10">
    <source>
        <dbReference type="EMBL" id="EXB58290.1"/>
    </source>
</evidence>
<feature type="region of interest" description="Disordered" evidence="8">
    <location>
        <begin position="414"/>
        <end position="440"/>
    </location>
</feature>
<dbReference type="Pfam" id="PF00439">
    <property type="entry name" value="Bromodomain"/>
    <property type="match status" value="1"/>
</dbReference>
<feature type="compositionally biased region" description="Polar residues" evidence="8">
    <location>
        <begin position="334"/>
        <end position="345"/>
    </location>
</feature>
<dbReference type="Gene3D" id="1.20.920.10">
    <property type="entry name" value="Bromodomain-like"/>
    <property type="match status" value="1"/>
</dbReference>
<proteinExistence type="predicted"/>
<dbReference type="Proteomes" id="UP000030645">
    <property type="component" value="Unassembled WGS sequence"/>
</dbReference>
<dbReference type="OrthoDB" id="21449at2759"/>
<feature type="region of interest" description="Disordered" evidence="8">
    <location>
        <begin position="261"/>
        <end position="281"/>
    </location>
</feature>
<evidence type="ECO:0000256" key="6">
    <source>
        <dbReference type="ARBA" id="ARBA00023242"/>
    </source>
</evidence>
<gene>
    <name evidence="10" type="ORF">L484_015624</name>
</gene>
<evidence type="ECO:0000259" key="9">
    <source>
        <dbReference type="PROSITE" id="PS50014"/>
    </source>
</evidence>
<dbReference type="eggNOG" id="KOG1474">
    <property type="taxonomic scope" value="Eukaryota"/>
</dbReference>
<name>W9QY23_9ROSA</name>
<evidence type="ECO:0000256" key="3">
    <source>
        <dbReference type="ARBA" id="ARBA00023054"/>
    </source>
</evidence>
<keyword evidence="2" id="KW-0805">Transcription regulation</keyword>
<dbReference type="SMART" id="SM00297">
    <property type="entry name" value="BROMO"/>
    <property type="match status" value="1"/>
</dbReference>
<reference evidence="11" key="1">
    <citation type="submission" date="2013-01" db="EMBL/GenBank/DDBJ databases">
        <title>Draft Genome Sequence of a Mulberry Tree, Morus notabilis C.K. Schneid.</title>
        <authorList>
            <person name="He N."/>
            <person name="Zhao S."/>
        </authorList>
    </citation>
    <scope>NUCLEOTIDE SEQUENCE</scope>
</reference>